<dbReference type="Proteomes" id="UP000681720">
    <property type="component" value="Unassembled WGS sequence"/>
</dbReference>
<comment type="caution">
    <text evidence="1">The sequence shown here is derived from an EMBL/GenBank/DDBJ whole genome shotgun (WGS) entry which is preliminary data.</text>
</comment>
<sequence>MTSPDEPSITCENSIFTKIKIIRRLDLSQLIDISILSKSLPQLTSLWTSGRNIYPDENLAKLIASIVTHFEQLTEFIINKGSNYRHLGVRGIELLRSQKQYMENFLRNIDKLRDSNRTSITWNHFTEFRIWL</sequence>
<dbReference type="EMBL" id="CAJOBJ010272328">
    <property type="protein sequence ID" value="CAF5132679.1"/>
    <property type="molecule type" value="Genomic_DNA"/>
</dbReference>
<name>A0A8S3FNC6_9BILA</name>
<evidence type="ECO:0000313" key="1">
    <source>
        <dbReference type="EMBL" id="CAF5132679.1"/>
    </source>
</evidence>
<reference evidence="1" key="1">
    <citation type="submission" date="2021-02" db="EMBL/GenBank/DDBJ databases">
        <authorList>
            <person name="Nowell W R."/>
        </authorList>
    </citation>
    <scope>NUCLEOTIDE SEQUENCE</scope>
</reference>
<proteinExistence type="predicted"/>
<accession>A0A8S3FNC6</accession>
<protein>
    <submittedName>
        <fullName evidence="1">Uncharacterized protein</fullName>
    </submittedName>
</protein>
<gene>
    <name evidence="1" type="ORF">GIL414_LOCUS64092</name>
</gene>
<dbReference type="AlphaFoldDB" id="A0A8S3FNC6"/>
<organism evidence="1 2">
    <name type="scientific">Rotaria magnacalcarata</name>
    <dbReference type="NCBI Taxonomy" id="392030"/>
    <lineage>
        <taxon>Eukaryota</taxon>
        <taxon>Metazoa</taxon>
        <taxon>Spiralia</taxon>
        <taxon>Gnathifera</taxon>
        <taxon>Rotifera</taxon>
        <taxon>Eurotatoria</taxon>
        <taxon>Bdelloidea</taxon>
        <taxon>Philodinida</taxon>
        <taxon>Philodinidae</taxon>
        <taxon>Rotaria</taxon>
    </lineage>
</organism>
<evidence type="ECO:0000313" key="2">
    <source>
        <dbReference type="Proteomes" id="UP000681720"/>
    </source>
</evidence>